<evidence type="ECO:0000313" key="2">
    <source>
        <dbReference type="EMBL" id="CAI4003019.1"/>
    </source>
</evidence>
<accession>A0A9P1D393</accession>
<reference evidence="2" key="1">
    <citation type="submission" date="2022-10" db="EMBL/GenBank/DDBJ databases">
        <authorList>
            <person name="Chen Y."/>
            <person name="Dougan E. K."/>
            <person name="Chan C."/>
            <person name="Rhodes N."/>
            <person name="Thang M."/>
        </authorList>
    </citation>
    <scope>NUCLEOTIDE SEQUENCE</scope>
</reference>
<dbReference type="EMBL" id="CAMXCT030003201">
    <property type="protein sequence ID" value="CAL4790331.1"/>
    <property type="molecule type" value="Genomic_DNA"/>
</dbReference>
<reference evidence="3 4" key="2">
    <citation type="submission" date="2024-05" db="EMBL/GenBank/DDBJ databases">
        <authorList>
            <person name="Chen Y."/>
            <person name="Shah S."/>
            <person name="Dougan E. K."/>
            <person name="Thang M."/>
            <person name="Chan C."/>
        </authorList>
    </citation>
    <scope>NUCLEOTIDE SEQUENCE [LARGE SCALE GENOMIC DNA]</scope>
</reference>
<keyword evidence="1" id="KW-0812">Transmembrane</keyword>
<evidence type="ECO:0000313" key="3">
    <source>
        <dbReference type="EMBL" id="CAL4790331.1"/>
    </source>
</evidence>
<gene>
    <name evidence="2" type="ORF">C1SCF055_LOCUS28920</name>
</gene>
<keyword evidence="1" id="KW-1133">Transmembrane helix</keyword>
<sequence length="395" mass="44083">MVSCRYGQCLRRTLLLASVGFCIHYLVLLSEQPAEFKPSRTLELQVSSQVESDLPAVTAETVATGAPETTQATETRAPRAPRALPVRAPVSLRNKNLILAGDSNDQRFFQALCRNLTGIFDPFKYIKQVQIPRNGSNSGNISRVRWPEASKVGLCHDIQRNASVLFLFHFGLFSLHPQPAWYRTYAQRRAATHLPAIEPRGPRPKWAPGALPSTDLARWVWPEVASQHLPARPIILLAHSSLWDGMPVLEKIVGKRVSMMNDSEAEKQLTAHISETNLTEWGWLERASAFIASFREGLGAKGLDVTSLVWRTNPNCPVLLKQGAVIVSNFSKLSAEAVRKEVAQAERSPWSECCLVDWRKHLEIHNESQCDHHHYSKAGYAVLISVLNECVSLTT</sequence>
<evidence type="ECO:0000256" key="1">
    <source>
        <dbReference type="SAM" id="Phobius"/>
    </source>
</evidence>
<dbReference type="AlphaFoldDB" id="A0A9P1D393"/>
<proteinExistence type="predicted"/>
<dbReference type="OrthoDB" id="416757at2759"/>
<feature type="transmembrane region" description="Helical" evidence="1">
    <location>
        <begin position="12"/>
        <end position="30"/>
    </location>
</feature>
<keyword evidence="4" id="KW-1185">Reference proteome</keyword>
<dbReference type="EMBL" id="CAMXCT010003201">
    <property type="protein sequence ID" value="CAI4003019.1"/>
    <property type="molecule type" value="Genomic_DNA"/>
</dbReference>
<protein>
    <submittedName>
        <fullName evidence="3">SGNH domain-containing protein</fullName>
    </submittedName>
</protein>
<organism evidence="2">
    <name type="scientific">Cladocopium goreaui</name>
    <dbReference type="NCBI Taxonomy" id="2562237"/>
    <lineage>
        <taxon>Eukaryota</taxon>
        <taxon>Sar</taxon>
        <taxon>Alveolata</taxon>
        <taxon>Dinophyceae</taxon>
        <taxon>Suessiales</taxon>
        <taxon>Symbiodiniaceae</taxon>
        <taxon>Cladocopium</taxon>
    </lineage>
</organism>
<dbReference type="Proteomes" id="UP001152797">
    <property type="component" value="Unassembled WGS sequence"/>
</dbReference>
<dbReference type="EMBL" id="CAMXCT020003201">
    <property type="protein sequence ID" value="CAL1156394.1"/>
    <property type="molecule type" value="Genomic_DNA"/>
</dbReference>
<keyword evidence="1" id="KW-0472">Membrane</keyword>
<name>A0A9P1D393_9DINO</name>
<comment type="caution">
    <text evidence="2">The sequence shown here is derived from an EMBL/GenBank/DDBJ whole genome shotgun (WGS) entry which is preliminary data.</text>
</comment>
<evidence type="ECO:0000313" key="4">
    <source>
        <dbReference type="Proteomes" id="UP001152797"/>
    </source>
</evidence>